<feature type="domain" description="C2" evidence="2">
    <location>
        <begin position="247"/>
        <end position="369"/>
    </location>
</feature>
<dbReference type="PANTHER" id="PTHR45761">
    <property type="entry name" value="EXTENDED SYNAPTOTAGMIN-LIKE PROTEIN 2, ISOFORM C"/>
    <property type="match status" value="1"/>
</dbReference>
<dbReference type="GO" id="GO:0005789">
    <property type="term" value="C:endoplasmic reticulum membrane"/>
    <property type="evidence" value="ECO:0007669"/>
    <property type="project" value="TreeGrafter"/>
</dbReference>
<sequence length="379" mass="42498">MRTDNLSQGGGVDSKEEGPSTDPWGTPVLTKRKTHPNSYVELSIDKKTQKSKVVHASKDPVWEEGFTFFVHNVDNQVLNVQVKEPESKSVLGSVSLPLTRLMNTSDLVLDQRFQLERSGTNSFLKMKATLRILKLEKAEPKPEVVVPQPLQPAPQNRQRQPQAAQSGPVPPSPAPAASASNGLYPDYNSHRRGSAWPYEGSQTAPSTPSMRRFDSHSLLSDNSIASSRMDLVEALPYPDAILNHTGSFGEIQLTIKYAKLRQKLVVLVNSCRDLVPCSENGSDSYVRIYLLPDQTWRHRMRTPVKKRTVNPVFEEKFEFSVSLEEAKTRKLDVAVKNSRMFHARERKEIGMVLIDLSGLDMTMGSTEWYELTLPGLKKT</sequence>
<evidence type="ECO:0000313" key="3">
    <source>
        <dbReference type="EMBL" id="KAG5283772.1"/>
    </source>
</evidence>
<dbReference type="SUPFAM" id="SSF49562">
    <property type="entry name" value="C2 domain (Calcium/lipid-binding domain, CaLB)"/>
    <property type="match status" value="2"/>
</dbReference>
<dbReference type="InterPro" id="IPR035892">
    <property type="entry name" value="C2_domain_sf"/>
</dbReference>
<name>A0AAV6HC73_9TELE</name>
<dbReference type="InterPro" id="IPR037749">
    <property type="entry name" value="Ext_Synaptotagmin_C2B"/>
</dbReference>
<dbReference type="Proteomes" id="UP000823561">
    <property type="component" value="Chromosome 3"/>
</dbReference>
<dbReference type="Gene3D" id="2.60.40.150">
    <property type="entry name" value="C2 domain"/>
    <property type="match status" value="2"/>
</dbReference>
<evidence type="ECO:0000259" key="2">
    <source>
        <dbReference type="PROSITE" id="PS50004"/>
    </source>
</evidence>
<dbReference type="CDD" id="cd04030">
    <property type="entry name" value="C2C_KIAA1228"/>
    <property type="match status" value="1"/>
</dbReference>
<dbReference type="PROSITE" id="PS50004">
    <property type="entry name" value="C2"/>
    <property type="match status" value="2"/>
</dbReference>
<dbReference type="GO" id="GO:0006869">
    <property type="term" value="P:lipid transport"/>
    <property type="evidence" value="ECO:0007669"/>
    <property type="project" value="InterPro"/>
</dbReference>
<evidence type="ECO:0000256" key="1">
    <source>
        <dbReference type="SAM" id="MobiDB-lite"/>
    </source>
</evidence>
<dbReference type="PANTHER" id="PTHR45761:SF4">
    <property type="entry name" value="EXTENDED SYNAPTOTAGMIN-3"/>
    <property type="match status" value="1"/>
</dbReference>
<dbReference type="GO" id="GO:0005509">
    <property type="term" value="F:calcium ion binding"/>
    <property type="evidence" value="ECO:0007669"/>
    <property type="project" value="TreeGrafter"/>
</dbReference>
<proteinExistence type="predicted"/>
<feature type="domain" description="C2" evidence="2">
    <location>
        <begin position="1"/>
        <end position="117"/>
    </location>
</feature>
<dbReference type="InterPro" id="IPR037752">
    <property type="entry name" value="C2C_KIAA1228"/>
</dbReference>
<accession>A0AAV6HC73</accession>
<keyword evidence="4" id="KW-1185">Reference proteome</keyword>
<dbReference type="CDD" id="cd04050">
    <property type="entry name" value="C2B_Synaptotagmin-like"/>
    <property type="match status" value="1"/>
</dbReference>
<dbReference type="AlphaFoldDB" id="A0AAV6HC73"/>
<organism evidence="3 4">
    <name type="scientific">Alosa alosa</name>
    <name type="common">allis shad</name>
    <dbReference type="NCBI Taxonomy" id="278164"/>
    <lineage>
        <taxon>Eukaryota</taxon>
        <taxon>Metazoa</taxon>
        <taxon>Chordata</taxon>
        <taxon>Craniata</taxon>
        <taxon>Vertebrata</taxon>
        <taxon>Euteleostomi</taxon>
        <taxon>Actinopterygii</taxon>
        <taxon>Neopterygii</taxon>
        <taxon>Teleostei</taxon>
        <taxon>Clupei</taxon>
        <taxon>Clupeiformes</taxon>
        <taxon>Clupeoidei</taxon>
        <taxon>Clupeidae</taxon>
        <taxon>Alosa</taxon>
    </lineage>
</organism>
<dbReference type="EMBL" id="JADWDJ010000003">
    <property type="protein sequence ID" value="KAG5283772.1"/>
    <property type="molecule type" value="Genomic_DNA"/>
</dbReference>
<gene>
    <name evidence="3" type="ORF">AALO_G00045970</name>
</gene>
<dbReference type="InterPro" id="IPR000008">
    <property type="entry name" value="C2_dom"/>
</dbReference>
<reference evidence="3" key="1">
    <citation type="submission" date="2020-10" db="EMBL/GenBank/DDBJ databases">
        <title>Chromosome-scale genome assembly of the Allis shad, Alosa alosa.</title>
        <authorList>
            <person name="Margot Z."/>
            <person name="Christophe K."/>
            <person name="Cabau C."/>
            <person name="Louis A."/>
            <person name="Berthelot C."/>
            <person name="Parey E."/>
            <person name="Roest Crollius H."/>
            <person name="Montfort J."/>
            <person name="Robinson-Rechavi M."/>
            <person name="Bucao C."/>
            <person name="Bouchez O."/>
            <person name="Gislard M."/>
            <person name="Lluch J."/>
            <person name="Milhes M."/>
            <person name="Lampietro C."/>
            <person name="Lopez Roques C."/>
            <person name="Donnadieu C."/>
            <person name="Braasch I."/>
            <person name="Desvignes T."/>
            <person name="Postlethwait J."/>
            <person name="Bobe J."/>
            <person name="Guiguen Y."/>
        </authorList>
    </citation>
    <scope>NUCLEOTIDE SEQUENCE</scope>
    <source>
        <strain evidence="3">M-15738</strain>
        <tissue evidence="3">Blood</tissue>
    </source>
</reference>
<dbReference type="GO" id="GO:0005544">
    <property type="term" value="F:calcium-dependent phospholipid binding"/>
    <property type="evidence" value="ECO:0007669"/>
    <property type="project" value="TreeGrafter"/>
</dbReference>
<dbReference type="FunFam" id="2.60.40.150:FF:000106">
    <property type="entry name" value="extended synaptotagmin-1 isoform X1"/>
    <property type="match status" value="1"/>
</dbReference>
<dbReference type="Pfam" id="PF00168">
    <property type="entry name" value="C2"/>
    <property type="match status" value="2"/>
</dbReference>
<feature type="region of interest" description="Disordered" evidence="1">
    <location>
        <begin position="1"/>
        <end position="37"/>
    </location>
</feature>
<dbReference type="GO" id="GO:0035091">
    <property type="term" value="F:phosphatidylinositol binding"/>
    <property type="evidence" value="ECO:0007669"/>
    <property type="project" value="TreeGrafter"/>
</dbReference>
<protein>
    <recommendedName>
        <fullName evidence="2">C2 domain-containing protein</fullName>
    </recommendedName>
</protein>
<dbReference type="GO" id="GO:0031210">
    <property type="term" value="F:phosphatidylcholine binding"/>
    <property type="evidence" value="ECO:0007669"/>
    <property type="project" value="TreeGrafter"/>
</dbReference>
<dbReference type="GO" id="GO:0008429">
    <property type="term" value="F:phosphatidylethanolamine binding"/>
    <property type="evidence" value="ECO:0007669"/>
    <property type="project" value="TreeGrafter"/>
</dbReference>
<comment type="caution">
    <text evidence="3">The sequence shown here is derived from an EMBL/GenBank/DDBJ whole genome shotgun (WGS) entry which is preliminary data.</text>
</comment>
<dbReference type="InterPro" id="IPR051634">
    <property type="entry name" value="Extended_Synaptotagmin"/>
</dbReference>
<dbReference type="SMART" id="SM00239">
    <property type="entry name" value="C2"/>
    <property type="match status" value="2"/>
</dbReference>
<evidence type="ECO:0000313" key="4">
    <source>
        <dbReference type="Proteomes" id="UP000823561"/>
    </source>
</evidence>
<dbReference type="GO" id="GO:0061817">
    <property type="term" value="P:endoplasmic reticulum-plasma membrane tethering"/>
    <property type="evidence" value="ECO:0007669"/>
    <property type="project" value="InterPro"/>
</dbReference>
<feature type="compositionally biased region" description="Polar residues" evidence="1">
    <location>
        <begin position="200"/>
        <end position="209"/>
    </location>
</feature>
<feature type="compositionally biased region" description="Low complexity" evidence="1">
    <location>
        <begin position="143"/>
        <end position="167"/>
    </location>
</feature>
<feature type="region of interest" description="Disordered" evidence="1">
    <location>
        <begin position="141"/>
        <end position="214"/>
    </location>
</feature>
<dbReference type="FunFam" id="2.60.40.150:FF:000093">
    <property type="entry name" value="Extended synaptotagmin 3"/>
    <property type="match status" value="1"/>
</dbReference>